<evidence type="ECO:0000313" key="3">
    <source>
        <dbReference type="Proteomes" id="UP000186817"/>
    </source>
</evidence>
<feature type="region of interest" description="Disordered" evidence="1">
    <location>
        <begin position="224"/>
        <end position="256"/>
    </location>
</feature>
<proteinExistence type="predicted"/>
<reference evidence="2 3" key="1">
    <citation type="submission" date="2016-02" db="EMBL/GenBank/DDBJ databases">
        <title>Genome analysis of coral dinoflagellate symbionts highlights evolutionary adaptations to a symbiotic lifestyle.</title>
        <authorList>
            <person name="Aranda M."/>
            <person name="Li Y."/>
            <person name="Liew Y.J."/>
            <person name="Baumgarten S."/>
            <person name="Simakov O."/>
            <person name="Wilson M."/>
            <person name="Piel J."/>
            <person name="Ashoor H."/>
            <person name="Bougouffa S."/>
            <person name="Bajic V.B."/>
            <person name="Ryu T."/>
            <person name="Ravasi T."/>
            <person name="Bayer T."/>
            <person name="Micklem G."/>
            <person name="Kim H."/>
            <person name="Bhak J."/>
            <person name="Lajeunesse T.C."/>
            <person name="Voolstra C.R."/>
        </authorList>
    </citation>
    <scope>NUCLEOTIDE SEQUENCE [LARGE SCALE GENOMIC DNA]</scope>
    <source>
        <strain evidence="2 3">CCMP2467</strain>
    </source>
</reference>
<organism evidence="2 3">
    <name type="scientific">Symbiodinium microadriaticum</name>
    <name type="common">Dinoflagellate</name>
    <name type="synonym">Zooxanthella microadriatica</name>
    <dbReference type="NCBI Taxonomy" id="2951"/>
    <lineage>
        <taxon>Eukaryota</taxon>
        <taxon>Sar</taxon>
        <taxon>Alveolata</taxon>
        <taxon>Dinophyceae</taxon>
        <taxon>Suessiales</taxon>
        <taxon>Symbiodiniaceae</taxon>
        <taxon>Symbiodinium</taxon>
    </lineage>
</organism>
<dbReference type="AlphaFoldDB" id="A0A1Q9DBS4"/>
<comment type="caution">
    <text evidence="2">The sequence shown here is derived from an EMBL/GenBank/DDBJ whole genome shotgun (WGS) entry which is preliminary data.</text>
</comment>
<name>A0A1Q9DBS4_SYMMI</name>
<feature type="compositionally biased region" description="Basic and acidic residues" evidence="1">
    <location>
        <begin position="159"/>
        <end position="168"/>
    </location>
</feature>
<dbReference type="Proteomes" id="UP000186817">
    <property type="component" value="Unassembled WGS sequence"/>
</dbReference>
<sequence>MRRLKSSGRKLNSELRANCCGQSEDQGDLSESAGPVLSVRSFRVLYEGWCEVCGTSHEYAYTCTMPLLSDFALEGRTMAASAVALPGLGKRKGTAKIVHRCERVMGMRFILDEQGKHNGTVQRLDANVQREALLEVHKLARDTAKTDQNISLLHGELKYQQKSRDEKQNPLTRYDAFPRTNKPHTFRQIAGAGGVGDRGHPCVDIILEQIDKELRTVAADEATKANAAGHHDDPTAHKGLGKEKGKGKGSSAKARDLLDRGQDAITCESVYQLIKQSQLPPQTKHRAVIESADTTVTTLDFRLLVAWRKVPDLSAEPPEKNDDDEIRKRPLEAKAEKAIFLARDEKTSKGVWVLVTRNGIQQLTRARQTKLAASEEKWRLHKLEDKLVSSQGRVKETSAEVIDELPTLEERPNGPAEGHLLFGVQAGDGGMVAHAITNSTMNPGNDDLGRHDGDVANCAAADRHER</sequence>
<dbReference type="EMBL" id="LSRX01000613">
    <property type="protein sequence ID" value="OLP92618.1"/>
    <property type="molecule type" value="Genomic_DNA"/>
</dbReference>
<keyword evidence="3" id="KW-1185">Reference proteome</keyword>
<gene>
    <name evidence="2" type="ORF">AK812_SmicGene25559</name>
</gene>
<evidence type="ECO:0000313" key="2">
    <source>
        <dbReference type="EMBL" id="OLP92618.1"/>
    </source>
</evidence>
<protein>
    <submittedName>
        <fullName evidence="2">Uncharacterized protein</fullName>
    </submittedName>
</protein>
<feature type="region of interest" description="Disordered" evidence="1">
    <location>
        <begin position="159"/>
        <end position="179"/>
    </location>
</feature>
<accession>A0A1Q9DBS4</accession>
<evidence type="ECO:0000256" key="1">
    <source>
        <dbReference type="SAM" id="MobiDB-lite"/>
    </source>
</evidence>
<dbReference type="OrthoDB" id="10274580at2759"/>
<feature type="compositionally biased region" description="Basic and acidic residues" evidence="1">
    <location>
        <begin position="229"/>
        <end position="246"/>
    </location>
</feature>